<dbReference type="AlphaFoldDB" id="A0A7T2S0W3"/>
<dbReference type="PANTHER" id="PTHR42928">
    <property type="entry name" value="TRICARBOXYLATE-BINDING PROTEIN"/>
    <property type="match status" value="1"/>
</dbReference>
<dbReference type="Gene3D" id="3.40.190.150">
    <property type="entry name" value="Bordetella uptake gene, domain 1"/>
    <property type="match status" value="1"/>
</dbReference>
<dbReference type="Gene3D" id="3.40.190.10">
    <property type="entry name" value="Periplasmic binding protein-like II"/>
    <property type="match status" value="1"/>
</dbReference>
<evidence type="ECO:0000256" key="2">
    <source>
        <dbReference type="SAM" id="SignalP"/>
    </source>
</evidence>
<dbReference type="CDD" id="cd07012">
    <property type="entry name" value="PBP2_Bug_TTT"/>
    <property type="match status" value="1"/>
</dbReference>
<feature type="signal peptide" evidence="2">
    <location>
        <begin position="1"/>
        <end position="39"/>
    </location>
</feature>
<dbReference type="PANTHER" id="PTHR42928:SF5">
    <property type="entry name" value="BLR1237 PROTEIN"/>
    <property type="match status" value="1"/>
</dbReference>
<dbReference type="SUPFAM" id="SSF53850">
    <property type="entry name" value="Periplasmic binding protein-like II"/>
    <property type="match status" value="1"/>
</dbReference>
<dbReference type="RefSeq" id="WP_197954365.1">
    <property type="nucleotide sequence ID" value="NZ_CP065668.1"/>
</dbReference>
<dbReference type="InterPro" id="IPR005064">
    <property type="entry name" value="BUG"/>
</dbReference>
<dbReference type="Pfam" id="PF03401">
    <property type="entry name" value="TctC"/>
    <property type="match status" value="1"/>
</dbReference>
<feature type="chain" id="PRO_5032268509" evidence="2">
    <location>
        <begin position="40"/>
        <end position="338"/>
    </location>
</feature>
<accession>A0A7T2S0W3</accession>
<dbReference type="Proteomes" id="UP000594778">
    <property type="component" value="Chromosome"/>
</dbReference>
<proteinExistence type="inferred from homology"/>
<sequence>MPAQHRRKALATLAHAPLLASLATALATLSTLTALPAAAQDAQPVRLIVGYSAGGPVDQGARLLSVALTKELGASVVVENKPGANATMAGSEVVRARPDGLTLWFAASPTITISPNVMSKMSFDPARDLTPVAPVLSYYNVLVVNNNEPYRTTAELVAYAKAHPQKLNYGSAGVGGSNHLGALLFARRSGIEMNHIPYKGNAPAMTDVIGGQLSMMLDIISTASTYIHSGKVRAIAVTSPQRNASLPDVPTFAESGIEGLKGFDVGGWYGVYGPKGMSPELVARLNKSINAALAQPELRKRFKELGYEEWTGSPQKLAERGGKERAMWATVTQGIVVD</sequence>
<organism evidence="3 4">
    <name type="scientific">Delftia acidovorans</name>
    <name type="common">Pseudomonas acidovorans</name>
    <name type="synonym">Comamonas acidovorans</name>
    <dbReference type="NCBI Taxonomy" id="80866"/>
    <lineage>
        <taxon>Bacteria</taxon>
        <taxon>Pseudomonadati</taxon>
        <taxon>Pseudomonadota</taxon>
        <taxon>Betaproteobacteria</taxon>
        <taxon>Burkholderiales</taxon>
        <taxon>Comamonadaceae</taxon>
        <taxon>Delftia</taxon>
    </lineage>
</organism>
<comment type="similarity">
    <text evidence="1">Belongs to the UPF0065 (bug) family.</text>
</comment>
<dbReference type="PIRSF" id="PIRSF017082">
    <property type="entry name" value="YflP"/>
    <property type="match status" value="1"/>
</dbReference>
<evidence type="ECO:0000313" key="4">
    <source>
        <dbReference type="Proteomes" id="UP000594778"/>
    </source>
</evidence>
<protein>
    <submittedName>
        <fullName evidence="3">Tripartite tricarboxylate transporter substrate binding protein</fullName>
    </submittedName>
</protein>
<name>A0A7T2S0W3_DELAC</name>
<gene>
    <name evidence="3" type="ORF">I6G66_21175</name>
</gene>
<keyword evidence="2" id="KW-0732">Signal</keyword>
<evidence type="ECO:0000313" key="3">
    <source>
        <dbReference type="EMBL" id="QPS06803.1"/>
    </source>
</evidence>
<dbReference type="EMBL" id="CP065668">
    <property type="protein sequence ID" value="QPS06803.1"/>
    <property type="molecule type" value="Genomic_DNA"/>
</dbReference>
<dbReference type="InterPro" id="IPR042100">
    <property type="entry name" value="Bug_dom1"/>
</dbReference>
<reference evidence="3 4" key="1">
    <citation type="submission" date="2020-12" db="EMBL/GenBank/DDBJ databases">
        <title>FDA dAtabase for Regulatory Grade micrObial Sequences (FDA-ARGOS): Supporting development and validation of Infectious Disease Dx tests.</title>
        <authorList>
            <person name="Sproer C."/>
            <person name="Gronow S."/>
            <person name="Severitt S."/>
            <person name="Schroder I."/>
            <person name="Tallon L."/>
            <person name="Sadzewicz L."/>
            <person name="Zhao X."/>
            <person name="Boylan J."/>
            <person name="Ott S."/>
            <person name="Bowen H."/>
            <person name="Vavikolanu K."/>
            <person name="Mehta A."/>
            <person name="Aluvathingal J."/>
            <person name="Nadendla S."/>
            <person name="Lowell S."/>
            <person name="Myers T."/>
            <person name="Yan Y."/>
            <person name="Sichtig H."/>
        </authorList>
    </citation>
    <scope>NUCLEOTIDE SEQUENCE [LARGE SCALE GENOMIC DNA]</scope>
    <source>
        <strain evidence="3 4">FDAARGOS_909</strain>
    </source>
</reference>
<evidence type="ECO:0000256" key="1">
    <source>
        <dbReference type="ARBA" id="ARBA00006987"/>
    </source>
</evidence>